<organism evidence="3 4">
    <name type="scientific">Clunio marinus</name>
    <dbReference type="NCBI Taxonomy" id="568069"/>
    <lineage>
        <taxon>Eukaryota</taxon>
        <taxon>Metazoa</taxon>
        <taxon>Ecdysozoa</taxon>
        <taxon>Arthropoda</taxon>
        <taxon>Hexapoda</taxon>
        <taxon>Insecta</taxon>
        <taxon>Pterygota</taxon>
        <taxon>Neoptera</taxon>
        <taxon>Endopterygota</taxon>
        <taxon>Diptera</taxon>
        <taxon>Nematocera</taxon>
        <taxon>Chironomoidea</taxon>
        <taxon>Chironomidae</taxon>
        <taxon>Clunio</taxon>
    </lineage>
</organism>
<keyword evidence="2" id="KW-1133">Transmembrane helix</keyword>
<keyword evidence="2" id="KW-0812">Transmembrane</keyword>
<reference evidence="3 4" key="1">
    <citation type="submission" date="2015-04" db="EMBL/GenBank/DDBJ databases">
        <authorList>
            <person name="Syromyatnikov M.Y."/>
            <person name="Popov V.N."/>
        </authorList>
    </citation>
    <scope>NUCLEOTIDE SEQUENCE [LARGE SCALE GENOMIC DNA]</scope>
</reference>
<sequence length="166" mass="19409">MQSEHEALVSDDEYSDEKEFKYMQERVDLVIQTIFFGLMIAMILLIYYVYKKSKQISQNNNNQQLPINPNITVHVTPPLTQNNNFHEDLRPVQSYVTSDEIEDDDLGFFFTIDFDDMTTMDVEIDPPRTSNLLPSPQQSTRRESQELPPNYEDPPPSYDEVVRKVP</sequence>
<name>A0A1J1I1J4_9DIPT</name>
<dbReference type="AlphaFoldDB" id="A0A1J1I1J4"/>
<keyword evidence="2" id="KW-0472">Membrane</keyword>
<evidence type="ECO:0000313" key="3">
    <source>
        <dbReference type="EMBL" id="CRK94215.1"/>
    </source>
</evidence>
<proteinExistence type="predicted"/>
<evidence type="ECO:0000313" key="4">
    <source>
        <dbReference type="Proteomes" id="UP000183832"/>
    </source>
</evidence>
<feature type="transmembrane region" description="Helical" evidence="2">
    <location>
        <begin position="29"/>
        <end position="50"/>
    </location>
</feature>
<evidence type="ECO:0000256" key="2">
    <source>
        <dbReference type="SAM" id="Phobius"/>
    </source>
</evidence>
<evidence type="ECO:0000256" key="1">
    <source>
        <dbReference type="SAM" id="MobiDB-lite"/>
    </source>
</evidence>
<dbReference type="Proteomes" id="UP000183832">
    <property type="component" value="Unassembled WGS sequence"/>
</dbReference>
<feature type="compositionally biased region" description="Polar residues" evidence="1">
    <location>
        <begin position="128"/>
        <end position="139"/>
    </location>
</feature>
<keyword evidence="4" id="KW-1185">Reference proteome</keyword>
<protein>
    <submittedName>
        <fullName evidence="3">CLUMA_CG007730, isoform A</fullName>
    </submittedName>
</protein>
<accession>A0A1J1I1J4</accession>
<feature type="region of interest" description="Disordered" evidence="1">
    <location>
        <begin position="121"/>
        <end position="166"/>
    </location>
</feature>
<dbReference type="EMBL" id="CVRI01000038">
    <property type="protein sequence ID" value="CRK94215.1"/>
    <property type="molecule type" value="Genomic_DNA"/>
</dbReference>
<gene>
    <name evidence="3" type="ORF">CLUMA_CG007730</name>
</gene>